<dbReference type="InterPro" id="IPR002935">
    <property type="entry name" value="SAM_O-MeTrfase"/>
</dbReference>
<evidence type="ECO:0000256" key="3">
    <source>
        <dbReference type="ARBA" id="ARBA00022691"/>
    </source>
</evidence>
<dbReference type="GeneID" id="54472638"/>
<evidence type="ECO:0000313" key="7">
    <source>
        <dbReference type="Proteomes" id="UP000799767"/>
    </source>
</evidence>
<keyword evidence="1 6" id="KW-0489">Methyltransferase</keyword>
<dbReference type="InterPro" id="IPR050362">
    <property type="entry name" value="Cation-dep_OMT"/>
</dbReference>
<dbReference type="PANTHER" id="PTHR10509">
    <property type="entry name" value="O-METHYLTRANSFERASE-RELATED"/>
    <property type="match status" value="1"/>
</dbReference>
<keyword evidence="3" id="KW-0949">S-adenosyl-L-methionine</keyword>
<dbReference type="EMBL" id="MU001641">
    <property type="protein sequence ID" value="KAF2479517.1"/>
    <property type="molecule type" value="Genomic_DNA"/>
</dbReference>
<gene>
    <name evidence="6" type="ORF">BDY17DRAFT_256862</name>
</gene>
<dbReference type="SUPFAM" id="SSF53335">
    <property type="entry name" value="S-adenosyl-L-methionine-dependent methyltransferases"/>
    <property type="match status" value="1"/>
</dbReference>
<comment type="similarity">
    <text evidence="4">Belongs to the class I-like SAM-binding methyltransferase superfamily. Cation-dependent O-methyltransferase family.</text>
</comment>
<keyword evidence="7" id="KW-1185">Reference proteome</keyword>
<dbReference type="Pfam" id="PF01596">
    <property type="entry name" value="Methyltransf_3"/>
    <property type="match status" value="1"/>
</dbReference>
<feature type="region of interest" description="Disordered" evidence="5">
    <location>
        <begin position="1"/>
        <end position="21"/>
    </location>
</feature>
<keyword evidence="2 6" id="KW-0808">Transferase</keyword>
<dbReference type="AlphaFoldDB" id="A0A6A6PJS4"/>
<reference evidence="6" key="1">
    <citation type="journal article" date="2020" name="Stud. Mycol.">
        <title>101 Dothideomycetes genomes: a test case for predicting lifestyles and emergence of pathogens.</title>
        <authorList>
            <person name="Haridas S."/>
            <person name="Albert R."/>
            <person name="Binder M."/>
            <person name="Bloem J."/>
            <person name="Labutti K."/>
            <person name="Salamov A."/>
            <person name="Andreopoulos B."/>
            <person name="Baker S."/>
            <person name="Barry K."/>
            <person name="Bills G."/>
            <person name="Bluhm B."/>
            <person name="Cannon C."/>
            <person name="Castanera R."/>
            <person name="Culley D."/>
            <person name="Daum C."/>
            <person name="Ezra D."/>
            <person name="Gonzalez J."/>
            <person name="Henrissat B."/>
            <person name="Kuo A."/>
            <person name="Liang C."/>
            <person name="Lipzen A."/>
            <person name="Lutzoni F."/>
            <person name="Magnuson J."/>
            <person name="Mondo S."/>
            <person name="Nolan M."/>
            <person name="Ohm R."/>
            <person name="Pangilinan J."/>
            <person name="Park H.-J."/>
            <person name="Ramirez L."/>
            <person name="Alfaro M."/>
            <person name="Sun H."/>
            <person name="Tritt A."/>
            <person name="Yoshinaga Y."/>
            <person name="Zwiers L.-H."/>
            <person name="Turgeon B."/>
            <person name="Goodwin S."/>
            <person name="Spatafora J."/>
            <person name="Crous P."/>
            <person name="Grigoriev I."/>
        </authorList>
    </citation>
    <scope>NUCLEOTIDE SEQUENCE</scope>
    <source>
        <strain evidence="6">CBS 113389</strain>
    </source>
</reference>
<evidence type="ECO:0000256" key="4">
    <source>
        <dbReference type="ARBA" id="ARBA00023453"/>
    </source>
</evidence>
<dbReference type="OrthoDB" id="10251242at2759"/>
<dbReference type="GO" id="GO:0032259">
    <property type="term" value="P:methylation"/>
    <property type="evidence" value="ECO:0007669"/>
    <property type="project" value="UniProtKB-KW"/>
</dbReference>
<organism evidence="6 7">
    <name type="scientific">Neohortaea acidophila</name>
    <dbReference type="NCBI Taxonomy" id="245834"/>
    <lineage>
        <taxon>Eukaryota</taxon>
        <taxon>Fungi</taxon>
        <taxon>Dikarya</taxon>
        <taxon>Ascomycota</taxon>
        <taxon>Pezizomycotina</taxon>
        <taxon>Dothideomycetes</taxon>
        <taxon>Dothideomycetidae</taxon>
        <taxon>Mycosphaerellales</taxon>
        <taxon>Teratosphaeriaceae</taxon>
        <taxon>Neohortaea</taxon>
    </lineage>
</organism>
<proteinExistence type="inferred from homology"/>
<dbReference type="PROSITE" id="PS51682">
    <property type="entry name" value="SAM_OMT_I"/>
    <property type="match status" value="1"/>
</dbReference>
<dbReference type="GO" id="GO:0008171">
    <property type="term" value="F:O-methyltransferase activity"/>
    <property type="evidence" value="ECO:0007669"/>
    <property type="project" value="InterPro"/>
</dbReference>
<dbReference type="Proteomes" id="UP000799767">
    <property type="component" value="Unassembled WGS sequence"/>
</dbReference>
<sequence>MSNSDLPPQHSKELAAARTHTWSHEKDDRWTAVDQYAIKHLHPPGSANYAAINYAIQLAEEKQLPSIEVSLLQGKWLQTQCQLIDARHVLEVGTLGGISSIWLGTSSSRVRVTTIEIAPERKAVAEQAIAHAGLSERVEVMLGAGMDVLPKLRQEVARGERSKFDLVFIDADKPNNLNYFNEAIQMVRSRGCIIVDNVVRRGRVADDELAKTDSQVEGARRVIEGAGADERVLGHTLLQTVGEKNYDGMLICVIK</sequence>
<evidence type="ECO:0000313" key="6">
    <source>
        <dbReference type="EMBL" id="KAF2479517.1"/>
    </source>
</evidence>
<name>A0A6A6PJS4_9PEZI</name>
<evidence type="ECO:0000256" key="5">
    <source>
        <dbReference type="SAM" id="MobiDB-lite"/>
    </source>
</evidence>
<evidence type="ECO:0000256" key="1">
    <source>
        <dbReference type="ARBA" id="ARBA00022603"/>
    </source>
</evidence>
<evidence type="ECO:0000256" key="2">
    <source>
        <dbReference type="ARBA" id="ARBA00022679"/>
    </source>
</evidence>
<dbReference type="PANTHER" id="PTHR10509:SF14">
    <property type="entry name" value="CAFFEOYL-COA O-METHYLTRANSFERASE 3-RELATED"/>
    <property type="match status" value="1"/>
</dbReference>
<accession>A0A6A6PJS4</accession>
<dbReference type="GO" id="GO:0008757">
    <property type="term" value="F:S-adenosylmethionine-dependent methyltransferase activity"/>
    <property type="evidence" value="ECO:0007669"/>
    <property type="project" value="TreeGrafter"/>
</dbReference>
<protein>
    <submittedName>
        <fullName evidence="6">Putative O-methyltransferase</fullName>
    </submittedName>
</protein>
<dbReference type="InterPro" id="IPR029063">
    <property type="entry name" value="SAM-dependent_MTases_sf"/>
</dbReference>
<dbReference type="Gene3D" id="3.40.50.150">
    <property type="entry name" value="Vaccinia Virus protein VP39"/>
    <property type="match status" value="1"/>
</dbReference>
<dbReference type="RefSeq" id="XP_033586087.1">
    <property type="nucleotide sequence ID" value="XM_033731636.1"/>
</dbReference>